<dbReference type="GO" id="GO:0005198">
    <property type="term" value="F:structural molecule activity"/>
    <property type="evidence" value="ECO:0007669"/>
    <property type="project" value="InterPro"/>
</dbReference>
<protein>
    <recommendedName>
        <fullName evidence="3">Syntrophin C-terminal PH domain-containing protein</fullName>
    </recommendedName>
</protein>
<keyword evidence="5" id="KW-1185">Reference proteome</keyword>
<accession>A0A8J2K7T3</accession>
<feature type="domain" description="Syntrophin C-terminal PH" evidence="3">
    <location>
        <begin position="1"/>
        <end position="98"/>
    </location>
</feature>
<proteinExistence type="predicted"/>
<dbReference type="EMBL" id="CAJVCH010268996">
    <property type="protein sequence ID" value="CAG7734415.1"/>
    <property type="molecule type" value="Genomic_DNA"/>
</dbReference>
<evidence type="ECO:0000313" key="5">
    <source>
        <dbReference type="Proteomes" id="UP000708208"/>
    </source>
</evidence>
<gene>
    <name evidence="4" type="ORF">AFUS01_LOCUS22807</name>
</gene>
<dbReference type="OrthoDB" id="409749at2759"/>
<dbReference type="PANTHER" id="PTHR10554">
    <property type="entry name" value="SYNTROPHIN"/>
    <property type="match status" value="1"/>
</dbReference>
<comment type="caution">
    <text evidence="4">The sequence shown here is derived from an EMBL/GenBank/DDBJ whole genome shotgun (WGS) entry which is preliminary data.</text>
</comment>
<evidence type="ECO:0000313" key="4">
    <source>
        <dbReference type="EMBL" id="CAG7734415.1"/>
    </source>
</evidence>
<reference evidence="4" key="1">
    <citation type="submission" date="2021-06" db="EMBL/GenBank/DDBJ databases">
        <authorList>
            <person name="Hodson N. C."/>
            <person name="Mongue J. A."/>
            <person name="Jaron S. K."/>
        </authorList>
    </citation>
    <scope>NUCLEOTIDE SEQUENCE</scope>
</reference>
<dbReference type="AlphaFoldDB" id="A0A8J2K7T3"/>
<dbReference type="Pfam" id="PF23012">
    <property type="entry name" value="Syntrophin_4th"/>
    <property type="match status" value="1"/>
</dbReference>
<dbReference type="PANTHER" id="PTHR10554:SF12">
    <property type="entry name" value="IP02644P"/>
    <property type="match status" value="1"/>
</dbReference>
<dbReference type="GO" id="GO:0005737">
    <property type="term" value="C:cytoplasm"/>
    <property type="evidence" value="ECO:0007669"/>
    <property type="project" value="UniProtKB-SubCell"/>
</dbReference>
<feature type="non-terminal residue" evidence="4">
    <location>
        <position position="1"/>
    </location>
</feature>
<evidence type="ECO:0000259" key="3">
    <source>
        <dbReference type="Pfam" id="PF23012"/>
    </source>
</evidence>
<sequence>CSWKGGGCQLKVHYEDGFTLSELPISENEKPKIIWTYPYTQLRTSADDGIRLLWLDFGAEDGEKVLLQQYELDLHGCPKPLVFIIHTFLSAKISRLGLVA</sequence>
<name>A0A8J2K7T3_9HEXA</name>
<comment type="subcellular location">
    <subcellularLocation>
        <location evidence="1">Cytoplasm</location>
    </subcellularLocation>
</comment>
<evidence type="ECO:0000256" key="2">
    <source>
        <dbReference type="ARBA" id="ARBA00022490"/>
    </source>
</evidence>
<organism evidence="4 5">
    <name type="scientific">Allacma fusca</name>
    <dbReference type="NCBI Taxonomy" id="39272"/>
    <lineage>
        <taxon>Eukaryota</taxon>
        <taxon>Metazoa</taxon>
        <taxon>Ecdysozoa</taxon>
        <taxon>Arthropoda</taxon>
        <taxon>Hexapoda</taxon>
        <taxon>Collembola</taxon>
        <taxon>Symphypleona</taxon>
        <taxon>Sminthuridae</taxon>
        <taxon>Allacma</taxon>
    </lineage>
</organism>
<dbReference type="GO" id="GO:0016010">
    <property type="term" value="C:dystrophin-associated glycoprotein complex"/>
    <property type="evidence" value="ECO:0007669"/>
    <property type="project" value="TreeGrafter"/>
</dbReference>
<evidence type="ECO:0000256" key="1">
    <source>
        <dbReference type="ARBA" id="ARBA00004496"/>
    </source>
</evidence>
<dbReference type="Proteomes" id="UP000708208">
    <property type="component" value="Unassembled WGS sequence"/>
</dbReference>
<keyword evidence="2" id="KW-0963">Cytoplasm</keyword>
<dbReference type="InterPro" id="IPR055108">
    <property type="entry name" value="Syntrophin_4th"/>
</dbReference>
<dbReference type="InterPro" id="IPR015482">
    <property type="entry name" value="Syntrophin"/>
</dbReference>